<proteinExistence type="predicted"/>
<organism evidence="2 3">
    <name type="scientific">Pinctada imbricata</name>
    <name type="common">Atlantic pearl-oyster</name>
    <name type="synonym">Pinctada martensii</name>
    <dbReference type="NCBI Taxonomy" id="66713"/>
    <lineage>
        <taxon>Eukaryota</taxon>
        <taxon>Metazoa</taxon>
        <taxon>Spiralia</taxon>
        <taxon>Lophotrochozoa</taxon>
        <taxon>Mollusca</taxon>
        <taxon>Bivalvia</taxon>
        <taxon>Autobranchia</taxon>
        <taxon>Pteriomorphia</taxon>
        <taxon>Pterioida</taxon>
        <taxon>Pterioidea</taxon>
        <taxon>Pteriidae</taxon>
        <taxon>Pinctada</taxon>
    </lineage>
</organism>
<keyword evidence="3" id="KW-1185">Reference proteome</keyword>
<sequence>MPSTFLFLALVAGLVALTKSQDDFSDFFLDLKEAKPYLFGLLQGDALEQTWTTWGPYNTPLPPTMKDIH</sequence>
<name>A0AA89C9F3_PINIB</name>
<gene>
    <name evidence="2" type="ORF">FSP39_025161</name>
</gene>
<feature type="chain" id="PRO_5041740121" evidence="1">
    <location>
        <begin position="21"/>
        <end position="69"/>
    </location>
</feature>
<feature type="signal peptide" evidence="1">
    <location>
        <begin position="1"/>
        <end position="20"/>
    </location>
</feature>
<dbReference type="Proteomes" id="UP001186944">
    <property type="component" value="Unassembled WGS sequence"/>
</dbReference>
<keyword evidence="1" id="KW-0732">Signal</keyword>
<evidence type="ECO:0000313" key="2">
    <source>
        <dbReference type="EMBL" id="KAK3106685.1"/>
    </source>
</evidence>
<protein>
    <submittedName>
        <fullName evidence="2">Uncharacterized protein</fullName>
    </submittedName>
</protein>
<dbReference type="EMBL" id="VSWD01000003">
    <property type="protein sequence ID" value="KAK3106685.1"/>
    <property type="molecule type" value="Genomic_DNA"/>
</dbReference>
<reference evidence="2" key="1">
    <citation type="submission" date="2019-08" db="EMBL/GenBank/DDBJ databases">
        <title>The improved chromosome-level genome for the pearl oyster Pinctada fucata martensii using PacBio sequencing and Hi-C.</title>
        <authorList>
            <person name="Zheng Z."/>
        </authorList>
    </citation>
    <scope>NUCLEOTIDE SEQUENCE</scope>
    <source>
        <strain evidence="2">ZZ-2019</strain>
        <tissue evidence="2">Adductor muscle</tissue>
    </source>
</reference>
<evidence type="ECO:0000313" key="3">
    <source>
        <dbReference type="Proteomes" id="UP001186944"/>
    </source>
</evidence>
<accession>A0AA89C9F3</accession>
<comment type="caution">
    <text evidence="2">The sequence shown here is derived from an EMBL/GenBank/DDBJ whole genome shotgun (WGS) entry which is preliminary data.</text>
</comment>
<evidence type="ECO:0000256" key="1">
    <source>
        <dbReference type="SAM" id="SignalP"/>
    </source>
</evidence>
<dbReference type="AlphaFoldDB" id="A0AA89C9F3"/>